<evidence type="ECO:0000256" key="5">
    <source>
        <dbReference type="HAMAP-Rule" id="MF_00013"/>
    </source>
</evidence>
<feature type="active site" description="Acyl-thioester intermediate" evidence="5 7">
    <location>
        <position position="191"/>
    </location>
</feature>
<dbReference type="GO" id="GO:0005737">
    <property type="term" value="C:cytoplasm"/>
    <property type="evidence" value="ECO:0007669"/>
    <property type="project" value="UniProtKB-SubCell"/>
</dbReference>
<accession>D6ZA13</accession>
<comment type="function">
    <text evidence="4 5 6">Catalyzes the transfer of endogenously produced octanoic acid from octanoyl-acyl-carrier-protein onto the lipoyl domains of lipoate-dependent enzymes. Lipoyl-ACP can also act as a substrate although octanoyl-ACP is likely to be the physiological substrate.</text>
</comment>
<dbReference type="PANTHER" id="PTHR10993:SF7">
    <property type="entry name" value="LIPOYLTRANSFERASE 2, MITOCHONDRIAL-RELATED"/>
    <property type="match status" value="1"/>
</dbReference>
<feature type="site" description="Lowers pKa of active site Cys" evidence="5 9">
    <location>
        <position position="157"/>
    </location>
</feature>
<dbReference type="NCBIfam" id="TIGR00214">
    <property type="entry name" value="lipB"/>
    <property type="match status" value="1"/>
</dbReference>
<dbReference type="HOGENOM" id="CLU_035168_2_1_11"/>
<dbReference type="EC" id="2.3.1.181" evidence="5 6"/>
<evidence type="ECO:0000256" key="6">
    <source>
        <dbReference type="PIRNR" id="PIRNR016262"/>
    </source>
</evidence>
<dbReference type="SUPFAM" id="SSF55681">
    <property type="entry name" value="Class II aaRS and biotin synthetases"/>
    <property type="match status" value="1"/>
</dbReference>
<comment type="similarity">
    <text evidence="5 6">Belongs to the LipB family.</text>
</comment>
<dbReference type="InterPro" id="IPR004143">
    <property type="entry name" value="BPL_LPL_catalytic"/>
</dbReference>
<dbReference type="GO" id="GO:0033819">
    <property type="term" value="F:lipoyl(octanoyl) transferase activity"/>
    <property type="evidence" value="ECO:0007669"/>
    <property type="project" value="UniProtKB-EC"/>
</dbReference>
<comment type="catalytic activity">
    <reaction evidence="5 6">
        <text>octanoyl-[ACP] + L-lysyl-[protein] = N(6)-octanoyl-L-lysyl-[protein] + holo-[ACP] + H(+)</text>
        <dbReference type="Rhea" id="RHEA:17665"/>
        <dbReference type="Rhea" id="RHEA-COMP:9636"/>
        <dbReference type="Rhea" id="RHEA-COMP:9685"/>
        <dbReference type="Rhea" id="RHEA-COMP:9752"/>
        <dbReference type="Rhea" id="RHEA-COMP:9928"/>
        <dbReference type="ChEBI" id="CHEBI:15378"/>
        <dbReference type="ChEBI" id="CHEBI:29969"/>
        <dbReference type="ChEBI" id="CHEBI:64479"/>
        <dbReference type="ChEBI" id="CHEBI:78463"/>
        <dbReference type="ChEBI" id="CHEBI:78809"/>
        <dbReference type="EC" id="2.3.1.181"/>
    </reaction>
</comment>
<dbReference type="UniPathway" id="UPA00538">
    <property type="reaction ID" value="UER00592"/>
</dbReference>
<proteinExistence type="inferred from homology"/>
<sequence length="234" mass="24935">MASTSTTATPITARSGIRESREPVEVREVGLIDYEEAWELQRQLAQKRAEGGPDVALLLEHPAVYTAGKRTEASEQPFDGAKVISVDRGGKITWHGPGQLVGYPIVKLDEPIDVIRYVRALEEALISACAHFGVRAARVAGSSGVWLPADNMRIQRKIASIGVRVQRGVTLHGFSLNCDADLSAFANIVPCGISGVGATSLSAETDRQVTVAEALPVVADRLLAALDGKLANRS</sequence>
<feature type="binding site" evidence="5 8">
    <location>
        <begin position="88"/>
        <end position="95"/>
    </location>
    <ligand>
        <name>substrate</name>
    </ligand>
</feature>
<comment type="pathway">
    <text evidence="1 5 6">Protein modification; protein lipoylation via endogenous pathway; protein N(6)-(lipoyl)lysine from octanoyl-[acyl-carrier-protein]: step 1/2.</text>
</comment>
<dbReference type="NCBIfam" id="NF010925">
    <property type="entry name" value="PRK14345.1"/>
    <property type="match status" value="1"/>
</dbReference>
<protein>
    <recommendedName>
        <fullName evidence="5 6">Octanoyltransferase</fullName>
        <ecNumber evidence="5 6">2.3.1.181</ecNumber>
    </recommendedName>
    <alternativeName>
        <fullName evidence="5">Lipoate-protein ligase B</fullName>
    </alternativeName>
    <alternativeName>
        <fullName evidence="5">Lipoyl/octanoyl transferase</fullName>
    </alternativeName>
    <alternativeName>
        <fullName evidence="5">Octanoyl-[acyl-carrier-protein]-protein N-octanoyltransferase</fullName>
    </alternativeName>
</protein>
<evidence type="ECO:0000256" key="3">
    <source>
        <dbReference type="ARBA" id="ARBA00023315"/>
    </source>
</evidence>
<dbReference type="PROSITE" id="PS51733">
    <property type="entry name" value="BPL_LPL_CATALYTIC"/>
    <property type="match status" value="1"/>
</dbReference>
<dbReference type="HAMAP" id="MF_00013">
    <property type="entry name" value="LipB"/>
    <property type="match status" value="1"/>
</dbReference>
<dbReference type="AlphaFoldDB" id="D6ZA13"/>
<dbReference type="CDD" id="cd16444">
    <property type="entry name" value="LipB"/>
    <property type="match status" value="1"/>
</dbReference>
<dbReference type="Pfam" id="PF21948">
    <property type="entry name" value="LplA-B_cat"/>
    <property type="match status" value="1"/>
</dbReference>
<evidence type="ECO:0000256" key="2">
    <source>
        <dbReference type="ARBA" id="ARBA00022679"/>
    </source>
</evidence>
<dbReference type="PANTHER" id="PTHR10993">
    <property type="entry name" value="OCTANOYLTRANSFERASE"/>
    <property type="match status" value="1"/>
</dbReference>
<keyword evidence="3 5" id="KW-0012">Acyltransferase</keyword>
<dbReference type="eggNOG" id="COG0321">
    <property type="taxonomic scope" value="Bacteria"/>
</dbReference>
<feature type="binding site" evidence="5 8">
    <location>
        <begin position="160"/>
        <end position="162"/>
    </location>
    <ligand>
        <name>substrate</name>
    </ligand>
</feature>
<keyword evidence="5" id="KW-0963">Cytoplasm</keyword>
<dbReference type="Gene3D" id="3.30.930.10">
    <property type="entry name" value="Bira Bifunctional Protein, Domain 2"/>
    <property type="match status" value="1"/>
</dbReference>
<dbReference type="Proteomes" id="UP000002247">
    <property type="component" value="Chromosome"/>
</dbReference>
<dbReference type="PROSITE" id="PS01313">
    <property type="entry name" value="LIPB"/>
    <property type="match status" value="1"/>
</dbReference>
<feature type="domain" description="BPL/LPL catalytic" evidence="10">
    <location>
        <begin position="50"/>
        <end position="230"/>
    </location>
</feature>
<evidence type="ECO:0000313" key="11">
    <source>
        <dbReference type="EMBL" id="ADG98683.1"/>
    </source>
</evidence>
<evidence type="ECO:0000256" key="4">
    <source>
        <dbReference type="ARBA" id="ARBA00024732"/>
    </source>
</evidence>
<organism evidence="11 12">
    <name type="scientific">Segniliparus rotundus (strain ATCC BAA-972 / CDC 1076 / CIP 108378 / DSM 44985 / JCM 13578)</name>
    <dbReference type="NCBI Taxonomy" id="640132"/>
    <lineage>
        <taxon>Bacteria</taxon>
        <taxon>Bacillati</taxon>
        <taxon>Actinomycetota</taxon>
        <taxon>Actinomycetes</taxon>
        <taxon>Mycobacteriales</taxon>
        <taxon>Segniliparaceae</taxon>
        <taxon>Segniliparus</taxon>
    </lineage>
</organism>
<evidence type="ECO:0000256" key="9">
    <source>
        <dbReference type="PIRSR" id="PIRSR016262-3"/>
    </source>
</evidence>
<dbReference type="EMBL" id="CP001958">
    <property type="protein sequence ID" value="ADG98683.1"/>
    <property type="molecule type" value="Genomic_DNA"/>
</dbReference>
<evidence type="ECO:0000259" key="10">
    <source>
        <dbReference type="PROSITE" id="PS51733"/>
    </source>
</evidence>
<keyword evidence="11" id="KW-0436">Ligase</keyword>
<name>D6ZA13_SEGRD</name>
<reference evidence="11 12" key="1">
    <citation type="journal article" date="2010" name="Stand. Genomic Sci.">
        <title>Complete genome sequence of Segniliparus rotundus type strain (CDC 1076).</title>
        <authorList>
            <person name="Sikorski J."/>
            <person name="Lapidus A."/>
            <person name="Copeland A."/>
            <person name="Misra M."/>
            <person name="Glavina Del Rio T."/>
            <person name="Nolan M."/>
            <person name="Lucas S."/>
            <person name="Chen F."/>
            <person name="Tice H."/>
            <person name="Cheng J.F."/>
            <person name="Jando M."/>
            <person name="Schneider S."/>
            <person name="Bruce D."/>
            <person name="Goodwin L."/>
            <person name="Pitluck S."/>
            <person name="Liolios K."/>
            <person name="Mikhailova N."/>
            <person name="Pati A."/>
            <person name="Ivanova N."/>
            <person name="Mavromatis K."/>
            <person name="Chen A."/>
            <person name="Palaniappan K."/>
            <person name="Chertkov O."/>
            <person name="Land M."/>
            <person name="Hauser L."/>
            <person name="Chang Y.J."/>
            <person name="Jeffries C.D."/>
            <person name="Brettin T."/>
            <person name="Detter J.C."/>
            <person name="Han C."/>
            <person name="Rohde M."/>
            <person name="Goker M."/>
            <person name="Bristow J."/>
            <person name="Eisen J.A."/>
            <person name="Markowitz V."/>
            <person name="Hugenholtz P."/>
            <person name="Kyrpides N.C."/>
            <person name="Klenk H.P."/>
        </authorList>
    </citation>
    <scope>NUCLEOTIDE SEQUENCE [LARGE SCALE GENOMIC DNA]</scope>
    <source>
        <strain evidence="12">ATCC BAA-972 / CDC 1076 / CIP 108378 / DSM 44985 / JCM 13578</strain>
    </source>
</reference>
<evidence type="ECO:0000256" key="8">
    <source>
        <dbReference type="PIRSR" id="PIRSR016262-2"/>
    </source>
</evidence>
<feature type="binding site" evidence="5 8">
    <location>
        <begin position="173"/>
        <end position="175"/>
    </location>
    <ligand>
        <name>substrate</name>
    </ligand>
</feature>
<dbReference type="STRING" id="640132.Srot_2232"/>
<gene>
    <name evidence="5" type="primary">lipB</name>
    <name evidence="11" type="ordered locus">Srot_2232</name>
</gene>
<dbReference type="PIRSF" id="PIRSF016262">
    <property type="entry name" value="LPLase"/>
    <property type="match status" value="1"/>
</dbReference>
<keyword evidence="12" id="KW-1185">Reference proteome</keyword>
<comment type="miscellaneous">
    <text evidence="5">In the reaction, the free carboxyl group of octanoic acid is attached via an amide linkage to the epsilon-amino group of a specific lysine residue of lipoyl domains of lipoate-dependent enzymes.</text>
</comment>
<keyword evidence="2 5" id="KW-0808">Transferase</keyword>
<dbReference type="InterPro" id="IPR000544">
    <property type="entry name" value="Octanoyltransferase"/>
</dbReference>
<comment type="subcellular location">
    <subcellularLocation>
        <location evidence="5">Cytoplasm</location>
    </subcellularLocation>
</comment>
<dbReference type="GO" id="GO:0016874">
    <property type="term" value="F:ligase activity"/>
    <property type="evidence" value="ECO:0007669"/>
    <property type="project" value="UniProtKB-KW"/>
</dbReference>
<dbReference type="OrthoDB" id="9787061at2"/>
<evidence type="ECO:0000256" key="1">
    <source>
        <dbReference type="ARBA" id="ARBA00004821"/>
    </source>
</evidence>
<dbReference type="KEGG" id="srt:Srot_2232"/>
<dbReference type="InterPro" id="IPR045864">
    <property type="entry name" value="aa-tRNA-synth_II/BPL/LPL"/>
</dbReference>
<evidence type="ECO:0000256" key="7">
    <source>
        <dbReference type="PIRSR" id="PIRSR016262-1"/>
    </source>
</evidence>
<evidence type="ECO:0000313" key="12">
    <source>
        <dbReference type="Proteomes" id="UP000002247"/>
    </source>
</evidence>
<dbReference type="GO" id="GO:0009249">
    <property type="term" value="P:protein lipoylation"/>
    <property type="evidence" value="ECO:0007669"/>
    <property type="project" value="InterPro"/>
</dbReference>
<dbReference type="InterPro" id="IPR020605">
    <property type="entry name" value="Octanoyltransferase_CS"/>
</dbReference>